<feature type="compositionally biased region" description="Polar residues" evidence="12">
    <location>
        <begin position="626"/>
        <end position="636"/>
    </location>
</feature>
<evidence type="ECO:0000256" key="3">
    <source>
        <dbReference type="ARBA" id="ARBA00023015"/>
    </source>
</evidence>
<name>A0A061B135_CYBFA</name>
<evidence type="ECO:0000256" key="12">
    <source>
        <dbReference type="SAM" id="MobiDB-lite"/>
    </source>
</evidence>
<evidence type="ECO:0000256" key="6">
    <source>
        <dbReference type="ARBA" id="ARBA00023242"/>
    </source>
</evidence>
<proteinExistence type="inferred from homology"/>
<reference evidence="14" key="1">
    <citation type="journal article" date="2014" name="Genome Announc.">
        <title>Genome sequence of the yeast Cyberlindnera fabianii (Hansenula fabianii).</title>
        <authorList>
            <person name="Freel K.C."/>
            <person name="Sarilar V."/>
            <person name="Neuveglise C."/>
            <person name="Devillers H."/>
            <person name="Friedrich A."/>
            <person name="Schacherer J."/>
        </authorList>
    </citation>
    <scope>NUCLEOTIDE SEQUENCE</scope>
    <source>
        <strain evidence="14">YJS4271</strain>
    </source>
</reference>
<evidence type="ECO:0000256" key="8">
    <source>
        <dbReference type="ARBA" id="ARBA00062447"/>
    </source>
</evidence>
<dbReference type="InterPro" id="IPR036388">
    <property type="entry name" value="WH-like_DNA-bd_sf"/>
</dbReference>
<feature type="domain" description="HSF-type DNA-binding" evidence="13">
    <location>
        <begin position="349"/>
        <end position="373"/>
    </location>
</feature>
<dbReference type="GO" id="GO:0005634">
    <property type="term" value="C:nucleus"/>
    <property type="evidence" value="ECO:0007669"/>
    <property type="project" value="UniProtKB-SubCell"/>
</dbReference>
<dbReference type="PhylomeDB" id="A0A061B135"/>
<sequence length="739" mass="83633">MSFSDDESVIVSPQPHSNRQQHTEHFSQTQLPLSLPLETISPFINAAAVPLHAAQLQLSLQQQQQQQQQQHQLREQLHQQQNHHIQQQHNQQYQHRPSVLPQGHIRPQQQHQQPQQQQQLPQQQRTVSQDFYQPPVYNLHGNRYSPYTRPPSYSNKLDLSMSNNNNNNNSNSNNNLRGSTPTSVDGLVDSPEMYFMETPIGSSSLAGMTPQVDTTNIVIPPSLLDPQPQQRAQQPQPPLRKRESQITPIVEKPDAINSSLTPMASTLDLVAPSDYANSTNLDNTGILSLIKPKKASKPQKKSTSKSKPAFILKLWTMVNEPSNQELIKWCKDGKSFVVTNRENFVHEILPKYFKHSNFASFVRQLNMYGWHKVQDPSAGSLHSDDRWQFSNPNFQKDKPELLDKIVRNKPQEAEEEVETGTLNGLDIKLLLGELNTLKSTQLKITQELSRVRQDNDLLWQELYQSREQNHLQNEKVDKIFKFLSSIYGNSKMQLEDFDSQHREDQQVQPYVHSQAPYQEPMAMATQSPVIQKPRLMIKQHRHVSNPSSTAGNTPMEPRDGSISAASGSASTSLSSVPQQPSHLDGAGENSPVREIKRTQANTLRQPPPDYRHSTDDDVYQVPAPAQTPSLDIQTPRPQAAPPHANPSLDDLSRTIEQQGQSINDIISRLQNGTEYDQQPQAFDLDEFLNDDLLSRPDSTESKSSVESATTGEELKRGVDDDEIEEIINPSKKRKSGNVF</sequence>
<keyword evidence="5" id="KW-0804">Transcription</keyword>
<dbReference type="EMBL" id="LK052892">
    <property type="protein sequence ID" value="CDR41353.1"/>
    <property type="molecule type" value="Genomic_DNA"/>
</dbReference>
<feature type="compositionally biased region" description="Polar residues" evidence="12">
    <location>
        <begin position="151"/>
        <end position="161"/>
    </location>
</feature>
<accession>A0A061B135</accession>
<feature type="region of interest" description="Disordered" evidence="12">
    <location>
        <begin position="540"/>
        <end position="649"/>
    </location>
</feature>
<evidence type="ECO:0000256" key="11">
    <source>
        <dbReference type="RuleBase" id="RU004020"/>
    </source>
</evidence>
<evidence type="ECO:0000313" key="14">
    <source>
        <dbReference type="EMBL" id="CDR41353.1"/>
    </source>
</evidence>
<keyword evidence="6" id="KW-0539">Nucleus</keyword>
<feature type="region of interest" description="Disordered" evidence="12">
    <location>
        <begin position="218"/>
        <end position="247"/>
    </location>
</feature>
<dbReference type="GO" id="GO:0032993">
    <property type="term" value="C:protein-DNA complex"/>
    <property type="evidence" value="ECO:0007669"/>
    <property type="project" value="UniProtKB-ARBA"/>
</dbReference>
<organism evidence="14">
    <name type="scientific">Cyberlindnera fabianii</name>
    <name type="common">Yeast</name>
    <name type="synonym">Hansenula fabianii</name>
    <dbReference type="NCBI Taxonomy" id="36022"/>
    <lineage>
        <taxon>Eukaryota</taxon>
        <taxon>Fungi</taxon>
        <taxon>Dikarya</taxon>
        <taxon>Ascomycota</taxon>
        <taxon>Saccharomycotina</taxon>
        <taxon>Saccharomycetes</taxon>
        <taxon>Phaffomycetales</taxon>
        <taxon>Phaffomycetaceae</taxon>
        <taxon>Cyberlindnera</taxon>
    </lineage>
</organism>
<feature type="region of interest" description="Disordered" evidence="12">
    <location>
        <begin position="67"/>
        <end position="188"/>
    </location>
</feature>
<dbReference type="PANTHER" id="PTHR10015">
    <property type="entry name" value="HEAT SHOCK TRANSCRIPTION FACTOR"/>
    <property type="match status" value="1"/>
</dbReference>
<dbReference type="VEuPathDB" id="FungiDB:BON22_3641"/>
<keyword evidence="4" id="KW-0238">DNA-binding</keyword>
<dbReference type="PANTHER" id="PTHR10015:SF427">
    <property type="entry name" value="HEAT SHOCK FACTOR PROTEIN"/>
    <property type="match status" value="1"/>
</dbReference>
<dbReference type="FunFam" id="1.10.10.10:FF:000027">
    <property type="entry name" value="Heat shock transcription factor 1"/>
    <property type="match status" value="1"/>
</dbReference>
<comment type="subcellular location">
    <subcellularLocation>
        <location evidence="1">Nucleus</location>
    </subcellularLocation>
</comment>
<feature type="compositionally biased region" description="Basic residues" evidence="12">
    <location>
        <begin position="730"/>
        <end position="739"/>
    </location>
</feature>
<feature type="compositionally biased region" description="Low complexity" evidence="12">
    <location>
        <begin position="561"/>
        <end position="575"/>
    </location>
</feature>
<feature type="compositionally biased region" description="Low complexity" evidence="12">
    <location>
        <begin position="107"/>
        <end position="124"/>
    </location>
</feature>
<dbReference type="PRINTS" id="PR00056">
    <property type="entry name" value="HSFDOMAIN"/>
</dbReference>
<feature type="region of interest" description="Disordered" evidence="12">
    <location>
        <begin position="1"/>
        <end position="30"/>
    </location>
</feature>
<gene>
    <name evidence="14" type="ORF">CYFA0S_07e01090g</name>
</gene>
<evidence type="ECO:0000259" key="13">
    <source>
        <dbReference type="PROSITE" id="PS00434"/>
    </source>
</evidence>
<evidence type="ECO:0000256" key="4">
    <source>
        <dbReference type="ARBA" id="ARBA00023125"/>
    </source>
</evidence>
<dbReference type="PROSITE" id="PS00434">
    <property type="entry name" value="HSF_DOMAIN"/>
    <property type="match status" value="1"/>
</dbReference>
<evidence type="ECO:0000256" key="2">
    <source>
        <dbReference type="ARBA" id="ARBA00006403"/>
    </source>
</evidence>
<dbReference type="SMART" id="SM00415">
    <property type="entry name" value="HSF"/>
    <property type="match status" value="1"/>
</dbReference>
<dbReference type="OrthoDB" id="60033at2759"/>
<dbReference type="Gene3D" id="1.10.10.10">
    <property type="entry name" value="Winged helix-like DNA-binding domain superfamily/Winged helix DNA-binding domain"/>
    <property type="match status" value="1"/>
</dbReference>
<feature type="compositionally biased region" description="Low complexity" evidence="12">
    <location>
        <begin position="162"/>
        <end position="175"/>
    </location>
</feature>
<dbReference type="GO" id="GO:0003700">
    <property type="term" value="F:DNA-binding transcription factor activity"/>
    <property type="evidence" value="ECO:0007669"/>
    <property type="project" value="InterPro"/>
</dbReference>
<evidence type="ECO:0000256" key="7">
    <source>
        <dbReference type="ARBA" id="ARBA00059868"/>
    </source>
</evidence>
<comment type="subunit">
    <text evidence="8">Homotrimer. Homotrimerization increases the affinity of HSF1 to DNA.</text>
</comment>
<feature type="compositionally biased region" description="Polar residues" evidence="12">
    <location>
        <begin position="14"/>
        <end position="30"/>
    </location>
</feature>
<dbReference type="SUPFAM" id="SSF46785">
    <property type="entry name" value="Winged helix' DNA-binding domain"/>
    <property type="match status" value="1"/>
</dbReference>
<evidence type="ECO:0000256" key="5">
    <source>
        <dbReference type="ARBA" id="ARBA00023163"/>
    </source>
</evidence>
<comment type="function">
    <text evidence="7">DNA-binding transcription factor that specifically binds heat shock promoter elements (HSE) and activates transcription.</text>
</comment>
<dbReference type="Pfam" id="PF00447">
    <property type="entry name" value="HSF_DNA-bind"/>
    <property type="match status" value="1"/>
</dbReference>
<dbReference type="InterPro" id="IPR000232">
    <property type="entry name" value="HSF_DNA-bd"/>
</dbReference>
<evidence type="ECO:0000256" key="1">
    <source>
        <dbReference type="ARBA" id="ARBA00004123"/>
    </source>
</evidence>
<feature type="compositionally biased region" description="Low complexity" evidence="12">
    <location>
        <begin position="78"/>
        <end position="95"/>
    </location>
</feature>
<dbReference type="AlphaFoldDB" id="A0A061B135"/>
<feature type="region of interest" description="Disordered" evidence="12">
    <location>
        <begin position="688"/>
        <end position="739"/>
    </location>
</feature>
<feature type="compositionally biased region" description="Polar residues" evidence="12">
    <location>
        <begin position="701"/>
        <end position="710"/>
    </location>
</feature>
<dbReference type="InterPro" id="IPR036390">
    <property type="entry name" value="WH_DNA-bd_sf"/>
</dbReference>
<protein>
    <recommendedName>
        <fullName evidence="9">Heat shock transcription factor</fullName>
    </recommendedName>
    <alternativeName>
        <fullName evidence="10">Heat shock factor protein</fullName>
    </alternativeName>
</protein>
<evidence type="ECO:0000256" key="9">
    <source>
        <dbReference type="ARBA" id="ARBA00068818"/>
    </source>
</evidence>
<dbReference type="GO" id="GO:0043565">
    <property type="term" value="F:sequence-specific DNA binding"/>
    <property type="evidence" value="ECO:0007669"/>
    <property type="project" value="InterPro"/>
</dbReference>
<keyword evidence="3" id="KW-0805">Transcription regulation</keyword>
<comment type="similarity">
    <text evidence="2 11">Belongs to the HSF family.</text>
</comment>
<evidence type="ECO:0000256" key="10">
    <source>
        <dbReference type="ARBA" id="ARBA00084017"/>
    </source>
</evidence>